<dbReference type="Proteomes" id="UP001295684">
    <property type="component" value="Unassembled WGS sequence"/>
</dbReference>
<name>A0AAD1Y3H6_EUPCR</name>
<evidence type="ECO:0000313" key="1">
    <source>
        <dbReference type="EMBL" id="CAI2383251.1"/>
    </source>
</evidence>
<gene>
    <name evidence="1" type="ORF">ECRASSUSDP1_LOCUS24746</name>
</gene>
<evidence type="ECO:0000313" key="2">
    <source>
        <dbReference type="Proteomes" id="UP001295684"/>
    </source>
</evidence>
<accession>A0AAD1Y3H6</accession>
<comment type="caution">
    <text evidence="1">The sequence shown here is derived from an EMBL/GenBank/DDBJ whole genome shotgun (WGS) entry which is preliminary data.</text>
</comment>
<proteinExistence type="predicted"/>
<keyword evidence="2" id="KW-1185">Reference proteome</keyword>
<sequence>MELKFLQNTCEDKTFVNPAKPEETFTCTDLMNDYKLCKRQRRMAEYDPKAQVARCFEFRKLSVKCFWYDDDQFNNVLLDLYEEKKKYVQYLVDEGSVIAEDYLSKNDVFDIRENSLFKDIQ</sequence>
<dbReference type="EMBL" id="CAMPGE010025501">
    <property type="protein sequence ID" value="CAI2383251.1"/>
    <property type="molecule type" value="Genomic_DNA"/>
</dbReference>
<reference evidence="1" key="1">
    <citation type="submission" date="2023-07" db="EMBL/GenBank/DDBJ databases">
        <authorList>
            <consortium name="AG Swart"/>
            <person name="Singh M."/>
            <person name="Singh A."/>
            <person name="Seah K."/>
            <person name="Emmerich C."/>
        </authorList>
    </citation>
    <scope>NUCLEOTIDE SEQUENCE</scope>
    <source>
        <strain evidence="1">DP1</strain>
    </source>
</reference>
<dbReference type="AlphaFoldDB" id="A0AAD1Y3H6"/>
<organism evidence="1 2">
    <name type="scientific">Euplotes crassus</name>
    <dbReference type="NCBI Taxonomy" id="5936"/>
    <lineage>
        <taxon>Eukaryota</taxon>
        <taxon>Sar</taxon>
        <taxon>Alveolata</taxon>
        <taxon>Ciliophora</taxon>
        <taxon>Intramacronucleata</taxon>
        <taxon>Spirotrichea</taxon>
        <taxon>Hypotrichia</taxon>
        <taxon>Euplotida</taxon>
        <taxon>Euplotidae</taxon>
        <taxon>Moneuplotes</taxon>
    </lineage>
</organism>
<protein>
    <submittedName>
        <fullName evidence="1">Uncharacterized protein</fullName>
    </submittedName>
</protein>